<evidence type="ECO:0000256" key="1">
    <source>
        <dbReference type="SAM" id="Phobius"/>
    </source>
</evidence>
<dbReference type="EMBL" id="JARKIF010000006">
    <property type="protein sequence ID" value="KAJ7636459.1"/>
    <property type="molecule type" value="Genomic_DNA"/>
</dbReference>
<sequence>MSDSQEAAQILADIQISRGFILVPFTIICYDYILTFDQEVSRFWGGPLTWGSFCFYLNRYSSLLGVIPMVFQYTMTTRDPAKYPVRFLCHALRSYHQNFALISQILVGVILVIRTYALYERSKKVLALMLLVVTGSTVSALRLLFTKTDLNELSPVAASFACPFGEPHAERLRLAECWAGLLVFDVTIFSLTLYKILVLHRDFPARRGSLLRTLLRDGTMYFGIMVICTSVLIGTYTLGGPFISGAPTTFVNVLSSVMVSRLMFNLHGCPAPRYGDTESDQYTDDSRTRIHAADTTVYALDTLGSRLDSMVV</sequence>
<feature type="transmembrane region" description="Helical" evidence="1">
    <location>
        <begin position="218"/>
        <end position="236"/>
    </location>
</feature>
<dbReference type="Proteomes" id="UP001221142">
    <property type="component" value="Unassembled WGS sequence"/>
</dbReference>
<feature type="transmembrane region" description="Helical" evidence="1">
    <location>
        <begin position="16"/>
        <end position="34"/>
    </location>
</feature>
<proteinExistence type="predicted"/>
<dbReference type="Pfam" id="PF20151">
    <property type="entry name" value="DUF6533"/>
    <property type="match status" value="1"/>
</dbReference>
<evidence type="ECO:0000313" key="4">
    <source>
        <dbReference type="Proteomes" id="UP001221142"/>
    </source>
</evidence>
<name>A0AAD7C2Z9_9AGAR</name>
<keyword evidence="1" id="KW-0812">Transmembrane</keyword>
<dbReference type="AlphaFoldDB" id="A0AAD7C2Z9"/>
<feature type="transmembrane region" description="Helical" evidence="1">
    <location>
        <begin position="125"/>
        <end position="145"/>
    </location>
</feature>
<feature type="transmembrane region" description="Helical" evidence="1">
    <location>
        <begin position="55"/>
        <end position="75"/>
    </location>
</feature>
<gene>
    <name evidence="3" type="ORF">FB45DRAFT_906646</name>
</gene>
<feature type="domain" description="DUF6533" evidence="2">
    <location>
        <begin position="21"/>
        <end position="64"/>
    </location>
</feature>
<dbReference type="InterPro" id="IPR045340">
    <property type="entry name" value="DUF6533"/>
</dbReference>
<keyword evidence="1" id="KW-1133">Transmembrane helix</keyword>
<comment type="caution">
    <text evidence="3">The sequence shown here is derived from an EMBL/GenBank/DDBJ whole genome shotgun (WGS) entry which is preliminary data.</text>
</comment>
<evidence type="ECO:0000259" key="2">
    <source>
        <dbReference type="Pfam" id="PF20151"/>
    </source>
</evidence>
<organism evidence="3 4">
    <name type="scientific">Roridomyces roridus</name>
    <dbReference type="NCBI Taxonomy" id="1738132"/>
    <lineage>
        <taxon>Eukaryota</taxon>
        <taxon>Fungi</taxon>
        <taxon>Dikarya</taxon>
        <taxon>Basidiomycota</taxon>
        <taxon>Agaricomycotina</taxon>
        <taxon>Agaricomycetes</taxon>
        <taxon>Agaricomycetidae</taxon>
        <taxon>Agaricales</taxon>
        <taxon>Marasmiineae</taxon>
        <taxon>Mycenaceae</taxon>
        <taxon>Roridomyces</taxon>
    </lineage>
</organism>
<feature type="transmembrane region" description="Helical" evidence="1">
    <location>
        <begin position="178"/>
        <end position="197"/>
    </location>
</feature>
<reference evidence="3" key="1">
    <citation type="submission" date="2023-03" db="EMBL/GenBank/DDBJ databases">
        <title>Massive genome expansion in bonnet fungi (Mycena s.s.) driven by repeated elements and novel gene families across ecological guilds.</title>
        <authorList>
            <consortium name="Lawrence Berkeley National Laboratory"/>
            <person name="Harder C.B."/>
            <person name="Miyauchi S."/>
            <person name="Viragh M."/>
            <person name="Kuo A."/>
            <person name="Thoen E."/>
            <person name="Andreopoulos B."/>
            <person name="Lu D."/>
            <person name="Skrede I."/>
            <person name="Drula E."/>
            <person name="Henrissat B."/>
            <person name="Morin E."/>
            <person name="Kohler A."/>
            <person name="Barry K."/>
            <person name="LaButti K."/>
            <person name="Morin E."/>
            <person name="Salamov A."/>
            <person name="Lipzen A."/>
            <person name="Mereny Z."/>
            <person name="Hegedus B."/>
            <person name="Baldrian P."/>
            <person name="Stursova M."/>
            <person name="Weitz H."/>
            <person name="Taylor A."/>
            <person name="Grigoriev I.V."/>
            <person name="Nagy L.G."/>
            <person name="Martin F."/>
            <person name="Kauserud H."/>
        </authorList>
    </citation>
    <scope>NUCLEOTIDE SEQUENCE</scope>
    <source>
        <strain evidence="3">9284</strain>
    </source>
</reference>
<keyword evidence="4" id="KW-1185">Reference proteome</keyword>
<protein>
    <recommendedName>
        <fullName evidence="2">DUF6533 domain-containing protein</fullName>
    </recommendedName>
</protein>
<feature type="transmembrane region" description="Helical" evidence="1">
    <location>
        <begin position="95"/>
        <end position="113"/>
    </location>
</feature>
<accession>A0AAD7C2Z9</accession>
<keyword evidence="1" id="KW-0472">Membrane</keyword>
<evidence type="ECO:0000313" key="3">
    <source>
        <dbReference type="EMBL" id="KAJ7636459.1"/>
    </source>
</evidence>